<dbReference type="Pfam" id="PF03781">
    <property type="entry name" value="FGE-sulfatase"/>
    <property type="match status" value="1"/>
</dbReference>
<dbReference type="InterPro" id="IPR016187">
    <property type="entry name" value="CTDL_fold"/>
</dbReference>
<accession>A0ABX8X6Q7</accession>
<dbReference type="Proteomes" id="UP000826540">
    <property type="component" value="Chromosome"/>
</dbReference>
<dbReference type="EMBL" id="CP080598">
    <property type="protein sequence ID" value="QYX34341.1"/>
    <property type="molecule type" value="Genomic_DNA"/>
</dbReference>
<dbReference type="SUPFAM" id="SSF56436">
    <property type="entry name" value="C-type lectin-like"/>
    <property type="match status" value="1"/>
</dbReference>
<organism evidence="2 3">
    <name type="scientific">Sphaerospermopsis torques-reginae ITEP-024</name>
    <dbReference type="NCBI Taxonomy" id="984208"/>
    <lineage>
        <taxon>Bacteria</taxon>
        <taxon>Bacillati</taxon>
        <taxon>Cyanobacteriota</taxon>
        <taxon>Cyanophyceae</taxon>
        <taxon>Nostocales</taxon>
        <taxon>Aphanizomenonaceae</taxon>
        <taxon>Sphaerospermopsis</taxon>
        <taxon>Sphaerospermopsis torques-reginae</taxon>
    </lineage>
</organism>
<evidence type="ECO:0000313" key="3">
    <source>
        <dbReference type="Proteomes" id="UP000826540"/>
    </source>
</evidence>
<evidence type="ECO:0000259" key="1">
    <source>
        <dbReference type="Pfam" id="PF03781"/>
    </source>
</evidence>
<keyword evidence="3" id="KW-1185">Reference proteome</keyword>
<feature type="domain" description="Sulfatase-modifying factor enzyme-like" evidence="1">
    <location>
        <begin position="199"/>
        <end position="440"/>
    </location>
</feature>
<dbReference type="InterPro" id="IPR051043">
    <property type="entry name" value="Sulfatase_Mod_Factor_Kinase"/>
</dbReference>
<reference evidence="2 3" key="1">
    <citation type="journal article" date="2022" name="J. Am. Chem. Soc.">
        <title>Biosynthesis of Guanitoxin Enables Global Environmental Detection in Freshwater Cyanobacteria.</title>
        <authorList>
            <person name="Lima S.T."/>
            <person name="Fallon T.R."/>
            <person name="Cordoza J.L."/>
            <person name="Chekan J.R."/>
            <person name="Delbaje E."/>
            <person name="Hopiavuori A.R."/>
            <person name="Alvarenga D.O."/>
            <person name="Wood S.M."/>
            <person name="Luhavaya H."/>
            <person name="Baumgartner J.T."/>
            <person name="Dorr F.A."/>
            <person name="Etchegaray A."/>
            <person name="Pinto E."/>
            <person name="McKinnie S.M.K."/>
            <person name="Fiore M.F."/>
            <person name="Moore B.S."/>
        </authorList>
    </citation>
    <scope>NUCLEOTIDE SEQUENCE [LARGE SCALE GENOMIC DNA]</scope>
    <source>
        <strain evidence="2 3">ITEP-024</strain>
    </source>
</reference>
<dbReference type="PANTHER" id="PTHR23150:SF19">
    <property type="entry name" value="FORMYLGLYCINE-GENERATING ENZYME"/>
    <property type="match status" value="1"/>
</dbReference>
<dbReference type="InterPro" id="IPR005532">
    <property type="entry name" value="SUMF_dom"/>
</dbReference>
<sequence length="447" mass="51396">MEREVRNELLKKLPIRNRQAVLKELSEFLIAYINRQVTNQNQNDELYQVQEWAALSYVDKGSQAAKALAQKLQQAYFNNNKAELVRLSSVIETLAEPLKAEYEPLLKIAQGYRAAVRGDEAGIIASQKALNLALNLNTGENIDVAGVKLKRPEINFGKVRLQSFDFPVITVNRRGEETKRETKQNYYFTEKLSNNVTLDMVYIPGGTFLMGSPKDELGRYNSESPQHQVTVQPFWMGIYPVTQAQWKAVVTQCPKAKRDLNPDPSRFKGNNLPVESISWYDAVEFCERLSRLTRKKYRLPSEAEWEYACRAGTTTPFHFGGTITGELANYHSTTVYAEEPKSEWRQKKTPVGSFTANAFGLYDMHGNVWEWCYDDWHEDYSDSPNNGSAWLKRNNDEDDTSNYRVLRGGSWLSLPRHCRSAYRTYYYPDYRDDYGGFRLVVSGARNL</sequence>
<dbReference type="PANTHER" id="PTHR23150">
    <property type="entry name" value="SULFATASE MODIFYING FACTOR 1, 2"/>
    <property type="match status" value="1"/>
</dbReference>
<dbReference type="Gene3D" id="3.90.1580.10">
    <property type="entry name" value="paralog of FGE (formylglycine-generating enzyme)"/>
    <property type="match status" value="1"/>
</dbReference>
<protein>
    <submittedName>
        <fullName evidence="2">Formylglycine-generating enzyme family protein</fullName>
    </submittedName>
</protein>
<gene>
    <name evidence="2" type="ORF">K2F26_22645</name>
</gene>
<dbReference type="InterPro" id="IPR042095">
    <property type="entry name" value="SUMF_sf"/>
</dbReference>
<name>A0ABX8X6Q7_9CYAN</name>
<evidence type="ECO:0000313" key="2">
    <source>
        <dbReference type="EMBL" id="QYX34341.1"/>
    </source>
</evidence>
<proteinExistence type="predicted"/>